<proteinExistence type="predicted"/>
<sequence length="114" mass="12975">MKKGVENNNCSSANLTESLREHCQTSGHLTRTNFMQNNTSIGGLGFQIDETESAMDLSMETRNGEESNYQCLKCDFHTSEEESAIDHLQDHEITTSAFETNENNRNRKKSKHLF</sequence>
<reference evidence="2" key="1">
    <citation type="submission" date="2022-11" db="UniProtKB">
        <authorList>
            <consortium name="WormBaseParasite"/>
        </authorList>
    </citation>
    <scope>IDENTIFICATION</scope>
</reference>
<dbReference type="Proteomes" id="UP000887580">
    <property type="component" value="Unplaced"/>
</dbReference>
<organism evidence="1 2">
    <name type="scientific">Panagrolaimus sp. PS1159</name>
    <dbReference type="NCBI Taxonomy" id="55785"/>
    <lineage>
        <taxon>Eukaryota</taxon>
        <taxon>Metazoa</taxon>
        <taxon>Ecdysozoa</taxon>
        <taxon>Nematoda</taxon>
        <taxon>Chromadorea</taxon>
        <taxon>Rhabditida</taxon>
        <taxon>Tylenchina</taxon>
        <taxon>Panagrolaimomorpha</taxon>
        <taxon>Panagrolaimoidea</taxon>
        <taxon>Panagrolaimidae</taxon>
        <taxon>Panagrolaimus</taxon>
    </lineage>
</organism>
<accession>A0AC35FTV4</accession>
<name>A0AC35FTV4_9BILA</name>
<dbReference type="WBParaSite" id="PS1159_v2.g20708.t1">
    <property type="protein sequence ID" value="PS1159_v2.g20708.t1"/>
    <property type="gene ID" value="PS1159_v2.g20708"/>
</dbReference>
<evidence type="ECO:0000313" key="2">
    <source>
        <dbReference type="WBParaSite" id="PS1159_v2.g20708.t1"/>
    </source>
</evidence>
<evidence type="ECO:0000313" key="1">
    <source>
        <dbReference type="Proteomes" id="UP000887580"/>
    </source>
</evidence>
<protein>
    <submittedName>
        <fullName evidence="2">C2H2-type domain-containing protein</fullName>
    </submittedName>
</protein>